<organism evidence="2 3">
    <name type="scientific">Boothiomyces macroporosus</name>
    <dbReference type="NCBI Taxonomy" id="261099"/>
    <lineage>
        <taxon>Eukaryota</taxon>
        <taxon>Fungi</taxon>
        <taxon>Fungi incertae sedis</taxon>
        <taxon>Chytridiomycota</taxon>
        <taxon>Chytridiomycota incertae sedis</taxon>
        <taxon>Chytridiomycetes</taxon>
        <taxon>Rhizophydiales</taxon>
        <taxon>Terramycetaceae</taxon>
        <taxon>Boothiomyces</taxon>
    </lineage>
</organism>
<evidence type="ECO:0000313" key="3">
    <source>
        <dbReference type="Proteomes" id="UP001210925"/>
    </source>
</evidence>
<name>A0AAD5UD09_9FUNG</name>
<dbReference type="Proteomes" id="UP001210925">
    <property type="component" value="Unassembled WGS sequence"/>
</dbReference>
<reference evidence="2" key="1">
    <citation type="submission" date="2020-05" db="EMBL/GenBank/DDBJ databases">
        <title>Phylogenomic resolution of chytrid fungi.</title>
        <authorList>
            <person name="Stajich J.E."/>
            <person name="Amses K."/>
            <person name="Simmons R."/>
            <person name="Seto K."/>
            <person name="Myers J."/>
            <person name="Bonds A."/>
            <person name="Quandt C.A."/>
            <person name="Barry K."/>
            <person name="Liu P."/>
            <person name="Grigoriev I."/>
            <person name="Longcore J.E."/>
            <person name="James T.Y."/>
        </authorList>
    </citation>
    <scope>NUCLEOTIDE SEQUENCE</scope>
    <source>
        <strain evidence="2">PLAUS21</strain>
    </source>
</reference>
<gene>
    <name evidence="2" type="ORF">HK103_006764</name>
</gene>
<keyword evidence="3" id="KW-1185">Reference proteome</keyword>
<dbReference type="EMBL" id="JADGKB010000076">
    <property type="protein sequence ID" value="KAJ3254869.1"/>
    <property type="molecule type" value="Genomic_DNA"/>
</dbReference>
<feature type="compositionally biased region" description="Polar residues" evidence="1">
    <location>
        <begin position="89"/>
        <end position="112"/>
    </location>
</feature>
<accession>A0AAD5UD09</accession>
<protein>
    <submittedName>
        <fullName evidence="2">Uncharacterized protein</fullName>
    </submittedName>
</protein>
<dbReference type="AlphaFoldDB" id="A0AAD5UD09"/>
<proteinExistence type="predicted"/>
<evidence type="ECO:0000256" key="1">
    <source>
        <dbReference type="SAM" id="MobiDB-lite"/>
    </source>
</evidence>
<sequence length="185" mass="21147">MERTPKRLYPNKRFKSNVNTPFKSPLIRKGKSSPNDSVVPTIGGSPPDNLDSTPVKFKIFQSKDDDNTIVSSTPTKKVDTSPFFQQKTPIKSLHLNTDKQQTPIKSTAPQTPSKEKRELEFKINQLKSALTFLKTDKDLVSLTEKWRSVCKSILVEYKPISEFCMYHSIDLQKFPDYDAESDDFI</sequence>
<feature type="region of interest" description="Disordered" evidence="1">
    <location>
        <begin position="89"/>
        <end position="116"/>
    </location>
</feature>
<feature type="region of interest" description="Disordered" evidence="1">
    <location>
        <begin position="1"/>
        <end position="53"/>
    </location>
</feature>
<evidence type="ECO:0000313" key="2">
    <source>
        <dbReference type="EMBL" id="KAJ3254869.1"/>
    </source>
</evidence>
<comment type="caution">
    <text evidence="2">The sequence shown here is derived from an EMBL/GenBank/DDBJ whole genome shotgun (WGS) entry which is preliminary data.</text>
</comment>